<protein>
    <recommendedName>
        <fullName evidence="2">K-box domain-containing protein</fullName>
    </recommendedName>
</protein>
<sequence length="180" mass="20979">MEKILERYERYSYAERQLVASESDPQGNWSMDYNRLKAKVELLQRNHRHYMGEELNSLSLKELQNLEQQLDTALKLIRSKKNQLLYESISELQGKEKTIQEQNTMLAKQIKEREKTVAQQQSQWGQQDHGLNSSSFLLPQPPPCLNIGGAYQEEATEMRRNELDLTLEPIYSCHMGCFAA</sequence>
<feature type="domain" description="K-box" evidence="2">
    <location>
        <begin position="26"/>
        <end position="116"/>
    </location>
</feature>
<evidence type="ECO:0000313" key="3">
    <source>
        <dbReference type="EMBL" id="KAK8522821.1"/>
    </source>
</evidence>
<dbReference type="EMBL" id="JBBPBM010000045">
    <property type="protein sequence ID" value="KAK8522821.1"/>
    <property type="molecule type" value="Genomic_DNA"/>
</dbReference>
<accession>A0ABR2CSR2</accession>
<dbReference type="InterPro" id="IPR002487">
    <property type="entry name" value="TF_Kbox"/>
</dbReference>
<evidence type="ECO:0000313" key="4">
    <source>
        <dbReference type="Proteomes" id="UP001472677"/>
    </source>
</evidence>
<reference evidence="3 4" key="1">
    <citation type="journal article" date="2024" name="G3 (Bethesda)">
        <title>Genome assembly of Hibiscus sabdariffa L. provides insights into metabolisms of medicinal natural products.</title>
        <authorList>
            <person name="Kim T."/>
        </authorList>
    </citation>
    <scope>NUCLEOTIDE SEQUENCE [LARGE SCALE GENOMIC DNA]</scope>
    <source>
        <strain evidence="3">TK-2024</strain>
        <tissue evidence="3">Old leaves</tissue>
    </source>
</reference>
<evidence type="ECO:0000256" key="1">
    <source>
        <dbReference type="SAM" id="Coils"/>
    </source>
</evidence>
<organism evidence="3 4">
    <name type="scientific">Hibiscus sabdariffa</name>
    <name type="common">roselle</name>
    <dbReference type="NCBI Taxonomy" id="183260"/>
    <lineage>
        <taxon>Eukaryota</taxon>
        <taxon>Viridiplantae</taxon>
        <taxon>Streptophyta</taxon>
        <taxon>Embryophyta</taxon>
        <taxon>Tracheophyta</taxon>
        <taxon>Spermatophyta</taxon>
        <taxon>Magnoliopsida</taxon>
        <taxon>eudicotyledons</taxon>
        <taxon>Gunneridae</taxon>
        <taxon>Pentapetalae</taxon>
        <taxon>rosids</taxon>
        <taxon>malvids</taxon>
        <taxon>Malvales</taxon>
        <taxon>Malvaceae</taxon>
        <taxon>Malvoideae</taxon>
        <taxon>Hibiscus</taxon>
    </lineage>
</organism>
<dbReference type="Proteomes" id="UP001472677">
    <property type="component" value="Unassembled WGS sequence"/>
</dbReference>
<name>A0ABR2CSR2_9ROSI</name>
<proteinExistence type="predicted"/>
<dbReference type="Pfam" id="PF01486">
    <property type="entry name" value="K-box"/>
    <property type="match status" value="1"/>
</dbReference>
<comment type="caution">
    <text evidence="3">The sequence shown here is derived from an EMBL/GenBank/DDBJ whole genome shotgun (WGS) entry which is preliminary data.</text>
</comment>
<dbReference type="PROSITE" id="PS51297">
    <property type="entry name" value="K_BOX"/>
    <property type="match status" value="1"/>
</dbReference>
<gene>
    <name evidence="3" type="ORF">V6N12_056516</name>
</gene>
<feature type="coiled-coil region" evidence="1">
    <location>
        <begin position="33"/>
        <end position="83"/>
    </location>
</feature>
<evidence type="ECO:0000259" key="2">
    <source>
        <dbReference type="PROSITE" id="PS51297"/>
    </source>
</evidence>
<keyword evidence="1" id="KW-0175">Coiled coil</keyword>
<keyword evidence="4" id="KW-1185">Reference proteome</keyword>